<evidence type="ECO:0000313" key="4">
    <source>
        <dbReference type="Proteomes" id="UP000239209"/>
    </source>
</evidence>
<organism evidence="3 4">
    <name type="scientific">Pseudosporangium ferrugineum</name>
    <dbReference type="NCBI Taxonomy" id="439699"/>
    <lineage>
        <taxon>Bacteria</taxon>
        <taxon>Bacillati</taxon>
        <taxon>Actinomycetota</taxon>
        <taxon>Actinomycetes</taxon>
        <taxon>Micromonosporales</taxon>
        <taxon>Micromonosporaceae</taxon>
        <taxon>Pseudosporangium</taxon>
    </lineage>
</organism>
<keyword evidence="2" id="KW-1133">Transmembrane helix</keyword>
<accession>A0A2T0SBP9</accession>
<proteinExistence type="predicted"/>
<keyword evidence="2" id="KW-0812">Transmembrane</keyword>
<evidence type="ECO:0000256" key="1">
    <source>
        <dbReference type="SAM" id="MobiDB-lite"/>
    </source>
</evidence>
<feature type="transmembrane region" description="Helical" evidence="2">
    <location>
        <begin position="407"/>
        <end position="433"/>
    </location>
</feature>
<dbReference type="OrthoDB" id="4350291at2"/>
<name>A0A2T0SBP9_9ACTN</name>
<feature type="region of interest" description="Disordered" evidence="1">
    <location>
        <begin position="446"/>
        <end position="468"/>
    </location>
</feature>
<gene>
    <name evidence="3" type="ORF">CLV70_104399</name>
</gene>
<keyword evidence="2" id="KW-0472">Membrane</keyword>
<comment type="caution">
    <text evidence="3">The sequence shown here is derived from an EMBL/GenBank/DDBJ whole genome shotgun (WGS) entry which is preliminary data.</text>
</comment>
<dbReference type="EMBL" id="PVZG01000004">
    <property type="protein sequence ID" value="PRY30847.1"/>
    <property type="molecule type" value="Genomic_DNA"/>
</dbReference>
<dbReference type="RefSeq" id="WP_106126439.1">
    <property type="nucleotide sequence ID" value="NZ_PVZG01000004.1"/>
</dbReference>
<feature type="transmembrane region" description="Helical" evidence="2">
    <location>
        <begin position="339"/>
        <end position="357"/>
    </location>
</feature>
<reference evidence="3 4" key="1">
    <citation type="submission" date="2018-03" db="EMBL/GenBank/DDBJ databases">
        <title>Genomic Encyclopedia of Archaeal and Bacterial Type Strains, Phase II (KMG-II): from individual species to whole genera.</title>
        <authorList>
            <person name="Goeker M."/>
        </authorList>
    </citation>
    <scope>NUCLEOTIDE SEQUENCE [LARGE SCALE GENOMIC DNA]</scope>
    <source>
        <strain evidence="3 4">DSM 45348</strain>
    </source>
</reference>
<protein>
    <recommendedName>
        <fullName evidence="5">Integral membrane protein</fullName>
    </recommendedName>
</protein>
<feature type="transmembrane region" description="Helical" evidence="2">
    <location>
        <begin position="286"/>
        <end position="307"/>
    </location>
</feature>
<evidence type="ECO:0008006" key="5">
    <source>
        <dbReference type="Google" id="ProtNLM"/>
    </source>
</evidence>
<dbReference type="AlphaFoldDB" id="A0A2T0SBP9"/>
<evidence type="ECO:0000313" key="3">
    <source>
        <dbReference type="EMBL" id="PRY30847.1"/>
    </source>
</evidence>
<dbReference type="Proteomes" id="UP000239209">
    <property type="component" value="Unassembled WGS sequence"/>
</dbReference>
<feature type="transmembrane region" description="Helical" evidence="2">
    <location>
        <begin position="43"/>
        <end position="66"/>
    </location>
</feature>
<keyword evidence="4" id="KW-1185">Reference proteome</keyword>
<feature type="transmembrane region" description="Helical" evidence="2">
    <location>
        <begin position="261"/>
        <end position="279"/>
    </location>
</feature>
<sequence>MALDDRVSEDSELVRLRAEVSALQSRLDSRVRRASALGTLRRFASALLIALTAFCVAASMVGVWAATTVLDTDRWVAAVAPLPQEPQVAAAVAEYTTTQLFQAVDVEQRLRSVLPPRAAFLAGPVAGELRDAVRSTVSKVLRSDRFGTVWQGLNRRAHQRALAIIDGSSTVVTGYGNRVEIDLLPLINQVLRELSTQLPALFGRQLTLPDLSSGAVPENLRVRVQEALGVPLPANFARFTVYDSGQLRRVQQAVAAAKRDLALAVISTSVLAVLALLISPGRRRTLLQLGLWLVIAAVTVTAALRALRAQLLLEVSPGAYRDGVAAALTSVFAPLRTRGAQMLVIGAALALTMYLIGPGRVPTRLRRHLAGGLRATGRGLAAGSRALAARGPAWAAGHRDPLRVGGVVVAAVAALLLTSWAWMFGIALALATYEVLITVAARPRRAAPGSPQLSAGVSSAGAGRGTPA</sequence>
<evidence type="ECO:0000256" key="2">
    <source>
        <dbReference type="SAM" id="Phobius"/>
    </source>
</evidence>